<sequence>MILKTENLSREFVRGDRRFYAVNQVNVKINENELSVIMGQSGSGKSTLFHMLTGILKPTEGSIELMGQKVESMTEVELSELRRGDLGYIMQGQNLLPNLTVTENIMLPVSVGKKKRQPKEDMENLVELLGIQDMMSEYPYNLSGGEQRRVAIARAFYQQPKLVIADEPTSSLDAENSEIIMKYFKKMVADGVAILVSTHDRDFMNYADKCYWMKKGELTKEQEL</sequence>
<dbReference type="InterPro" id="IPR027417">
    <property type="entry name" value="P-loop_NTPase"/>
</dbReference>
<dbReference type="InterPro" id="IPR015854">
    <property type="entry name" value="ABC_transpr_LolD-like"/>
</dbReference>
<evidence type="ECO:0000313" key="6">
    <source>
        <dbReference type="Proteomes" id="UP000358366"/>
    </source>
</evidence>
<dbReference type="PANTHER" id="PTHR24220">
    <property type="entry name" value="IMPORT ATP-BINDING PROTEIN"/>
    <property type="match status" value="1"/>
</dbReference>
<organism evidence="5 6">
    <name type="scientific">Dorea formicigenerans</name>
    <dbReference type="NCBI Taxonomy" id="39486"/>
    <lineage>
        <taxon>Bacteria</taxon>
        <taxon>Bacillati</taxon>
        <taxon>Bacillota</taxon>
        <taxon>Clostridia</taxon>
        <taxon>Lachnospirales</taxon>
        <taxon>Lachnospiraceae</taxon>
        <taxon>Dorea</taxon>
    </lineage>
</organism>
<dbReference type="Pfam" id="PF00005">
    <property type="entry name" value="ABC_tran"/>
    <property type="match status" value="1"/>
</dbReference>
<dbReference type="SMART" id="SM00382">
    <property type="entry name" value="AAA"/>
    <property type="match status" value="1"/>
</dbReference>
<dbReference type="InterPro" id="IPR017871">
    <property type="entry name" value="ABC_transporter-like_CS"/>
</dbReference>
<dbReference type="CDD" id="cd03255">
    <property type="entry name" value="ABC_MJ0796_LolCDE_FtsE"/>
    <property type="match status" value="1"/>
</dbReference>
<evidence type="ECO:0000259" key="4">
    <source>
        <dbReference type="PROSITE" id="PS50893"/>
    </source>
</evidence>
<dbReference type="Gene3D" id="3.40.50.300">
    <property type="entry name" value="P-loop containing nucleotide triphosphate hydrolases"/>
    <property type="match status" value="1"/>
</dbReference>
<evidence type="ECO:0000256" key="3">
    <source>
        <dbReference type="ARBA" id="ARBA00022840"/>
    </source>
</evidence>
<keyword evidence="3 5" id="KW-0067">ATP-binding</keyword>
<dbReference type="RefSeq" id="WP_029731602.1">
    <property type="nucleotide sequence ID" value="NZ_CABHNI010000019.1"/>
</dbReference>
<feature type="domain" description="ABC transporter" evidence="4">
    <location>
        <begin position="3"/>
        <end position="224"/>
    </location>
</feature>
<dbReference type="GO" id="GO:0016887">
    <property type="term" value="F:ATP hydrolysis activity"/>
    <property type="evidence" value="ECO:0007669"/>
    <property type="project" value="InterPro"/>
</dbReference>
<dbReference type="PANTHER" id="PTHR24220:SF662">
    <property type="entry name" value="ABC TRANSPORTER ATP-BINDING PROTEIN"/>
    <property type="match status" value="1"/>
</dbReference>
<evidence type="ECO:0000256" key="2">
    <source>
        <dbReference type="ARBA" id="ARBA00022741"/>
    </source>
</evidence>
<keyword evidence="5" id="KW-0449">Lipoprotein</keyword>
<dbReference type="Proteomes" id="UP000358366">
    <property type="component" value="Unassembled WGS sequence"/>
</dbReference>
<dbReference type="EC" id="3.6.3.-" evidence="5"/>
<evidence type="ECO:0000256" key="1">
    <source>
        <dbReference type="ARBA" id="ARBA00022448"/>
    </source>
</evidence>
<keyword evidence="5" id="KW-0378">Hydrolase</keyword>
<gene>
    <name evidence="5" type="primary">lolD_1</name>
    <name evidence="5" type="ORF">DFSSTS7063_01018</name>
</gene>
<dbReference type="PROSITE" id="PS50893">
    <property type="entry name" value="ABC_TRANSPORTER_2"/>
    <property type="match status" value="1"/>
</dbReference>
<keyword evidence="1" id="KW-0813">Transport</keyword>
<name>A0A564T2J4_9FIRM</name>
<dbReference type="GO" id="GO:0005524">
    <property type="term" value="F:ATP binding"/>
    <property type="evidence" value="ECO:0007669"/>
    <property type="project" value="UniProtKB-KW"/>
</dbReference>
<dbReference type="EMBL" id="CABHNI010000019">
    <property type="protein sequence ID" value="VUX01635.1"/>
    <property type="molecule type" value="Genomic_DNA"/>
</dbReference>
<dbReference type="GO" id="GO:0005886">
    <property type="term" value="C:plasma membrane"/>
    <property type="evidence" value="ECO:0007669"/>
    <property type="project" value="TreeGrafter"/>
</dbReference>
<dbReference type="PROSITE" id="PS00211">
    <property type="entry name" value="ABC_TRANSPORTER_1"/>
    <property type="match status" value="1"/>
</dbReference>
<reference evidence="5 6" key="1">
    <citation type="submission" date="2019-07" db="EMBL/GenBank/DDBJ databases">
        <authorList>
            <person name="Hibberd C M."/>
            <person name="Gehrig L. J."/>
            <person name="Chang H.-W."/>
            <person name="Venkatesh S."/>
        </authorList>
    </citation>
    <scope>NUCLEOTIDE SEQUENCE [LARGE SCALE GENOMIC DNA]</scope>
    <source>
        <strain evidence="5">Dorea_formicigenerans_SSTS_Bg7063</strain>
    </source>
</reference>
<dbReference type="InterPro" id="IPR017911">
    <property type="entry name" value="MacB-like_ATP-bd"/>
</dbReference>
<keyword evidence="2" id="KW-0547">Nucleotide-binding</keyword>
<dbReference type="SUPFAM" id="SSF52540">
    <property type="entry name" value="P-loop containing nucleoside triphosphate hydrolases"/>
    <property type="match status" value="1"/>
</dbReference>
<dbReference type="GO" id="GO:0022857">
    <property type="term" value="F:transmembrane transporter activity"/>
    <property type="evidence" value="ECO:0007669"/>
    <property type="project" value="TreeGrafter"/>
</dbReference>
<dbReference type="InterPro" id="IPR003439">
    <property type="entry name" value="ABC_transporter-like_ATP-bd"/>
</dbReference>
<proteinExistence type="predicted"/>
<accession>A0A564T2J4</accession>
<evidence type="ECO:0000313" key="5">
    <source>
        <dbReference type="EMBL" id="VUX01635.1"/>
    </source>
</evidence>
<dbReference type="AlphaFoldDB" id="A0A564T2J4"/>
<dbReference type="InterPro" id="IPR003593">
    <property type="entry name" value="AAA+_ATPase"/>
</dbReference>
<protein>
    <submittedName>
        <fullName evidence="5">Lipoprotein-releasing system ATP-binding protein LolD</fullName>
        <ecNumber evidence="5">3.6.3.-</ecNumber>
    </submittedName>
</protein>